<evidence type="ECO:0000256" key="3">
    <source>
        <dbReference type="SAM" id="Phobius"/>
    </source>
</evidence>
<reference evidence="6" key="1">
    <citation type="submission" date="2019-10" db="EMBL/GenBank/DDBJ databases">
        <title>Streptomyces sp. nov., a novel actinobacterium isolated from alkaline environment.</title>
        <authorList>
            <person name="Golinska P."/>
        </authorList>
    </citation>
    <scope>NUCLEOTIDE SEQUENCE [LARGE SCALE GENOMIC DNA]</scope>
    <source>
        <strain evidence="6">DSM 42118</strain>
    </source>
</reference>
<name>A0A7W3Y0A8_9ACTN</name>
<dbReference type="AlphaFoldDB" id="A0A7W3Y0A8"/>
<evidence type="ECO:0000256" key="1">
    <source>
        <dbReference type="SAM" id="Coils"/>
    </source>
</evidence>
<dbReference type="RefSeq" id="WP_182604838.1">
    <property type="nucleotide sequence ID" value="NZ_VKHT01000042.1"/>
</dbReference>
<keyword evidence="1" id="KW-0175">Coiled coil</keyword>
<feature type="coiled-coil region" evidence="1">
    <location>
        <begin position="152"/>
        <end position="186"/>
    </location>
</feature>
<keyword evidence="3" id="KW-0812">Transmembrane</keyword>
<keyword evidence="3" id="KW-0472">Membrane</keyword>
<keyword evidence="6" id="KW-1185">Reference proteome</keyword>
<sequence length="446" mass="48022">MTTATVTGARPRDWAPLTENGRDPIPGDWEEVKATMESLRATARMIKRCRDLLTTVEEDSESWKGESGTAFREHTTGLGDRVHKAHGRYEVAAEALDDYWPVLRDAQEESLELRKAAIEAQEEAAEYAAKAEAAEDPDSDFHDRHDEFTGTAEEARGRIASLRGRLADLIRERDAAAADAAEAIRDFIGKDDVRNRFWDGKWEAIQDILGKVGEWAGFIGAIAGIAALFLGWIPVFGQILGAVALIGTAISMLGNIVNGNWSGAALDLLGILTVGIGRAAGTMVKATGAGAKVRVFSQVRLARGIGNRAARKKKAQEILGDTHSNLKKQAAEFDHSVSVSGFLKNSISEIRKEVTDIWKNPHLKVPPDALQVLRKPKFSDPHGVINSFQAVKGNFDAVGDLTGVGKAGGYTGQGDHLLAVANYRQIGVEFGLGGGIAANTIHAFNP</sequence>
<feature type="transmembrane region" description="Helical" evidence="3">
    <location>
        <begin position="239"/>
        <end position="257"/>
    </location>
</feature>
<feature type="domain" description="Putative T7SS secretion signal" evidence="4">
    <location>
        <begin position="18"/>
        <end position="186"/>
    </location>
</feature>
<gene>
    <name evidence="5" type="ORF">FNQ90_03070</name>
</gene>
<feature type="transmembrane region" description="Helical" evidence="3">
    <location>
        <begin position="215"/>
        <end position="233"/>
    </location>
</feature>
<evidence type="ECO:0000313" key="6">
    <source>
        <dbReference type="Proteomes" id="UP000538929"/>
    </source>
</evidence>
<feature type="region of interest" description="Disordered" evidence="2">
    <location>
        <begin position="125"/>
        <end position="145"/>
    </location>
</feature>
<comment type="caution">
    <text evidence="5">The sequence shown here is derived from an EMBL/GenBank/DDBJ whole genome shotgun (WGS) entry which is preliminary data.</text>
</comment>
<protein>
    <recommendedName>
        <fullName evidence="4">Putative T7SS secretion signal domain-containing protein</fullName>
    </recommendedName>
</protein>
<evidence type="ECO:0000256" key="2">
    <source>
        <dbReference type="SAM" id="MobiDB-lite"/>
    </source>
</evidence>
<dbReference type="InterPro" id="IPR049082">
    <property type="entry name" value="T7SS_signal"/>
</dbReference>
<dbReference type="Pfam" id="PF21725">
    <property type="entry name" value="T7SS_signal"/>
    <property type="match status" value="1"/>
</dbReference>
<dbReference type="EMBL" id="VKHT01000042">
    <property type="protein sequence ID" value="MBB0243117.1"/>
    <property type="molecule type" value="Genomic_DNA"/>
</dbReference>
<evidence type="ECO:0000313" key="5">
    <source>
        <dbReference type="EMBL" id="MBB0243117.1"/>
    </source>
</evidence>
<organism evidence="5 6">
    <name type="scientific">Streptomyces alkaliphilus</name>
    <dbReference type="NCBI Taxonomy" id="1472722"/>
    <lineage>
        <taxon>Bacteria</taxon>
        <taxon>Bacillati</taxon>
        <taxon>Actinomycetota</taxon>
        <taxon>Actinomycetes</taxon>
        <taxon>Kitasatosporales</taxon>
        <taxon>Streptomycetaceae</taxon>
        <taxon>Streptomyces</taxon>
    </lineage>
</organism>
<dbReference type="Proteomes" id="UP000538929">
    <property type="component" value="Unassembled WGS sequence"/>
</dbReference>
<feature type="region of interest" description="Disordered" evidence="2">
    <location>
        <begin position="1"/>
        <end position="27"/>
    </location>
</feature>
<accession>A0A7W3Y0A8</accession>
<keyword evidence="3" id="KW-1133">Transmembrane helix</keyword>
<proteinExistence type="predicted"/>
<evidence type="ECO:0000259" key="4">
    <source>
        <dbReference type="Pfam" id="PF21725"/>
    </source>
</evidence>